<comment type="caution">
    <text evidence="1">The sequence shown here is derived from an EMBL/GenBank/DDBJ whole genome shotgun (WGS) entry which is preliminary data.</text>
</comment>
<evidence type="ECO:0000313" key="1">
    <source>
        <dbReference type="EMBL" id="GAA4923412.1"/>
    </source>
</evidence>
<sequence>MKNLRLILLVLLCGCTAVTKDQIEVTVSGKNEISIHGVPAEALKHIAADTSGTVWQSLLPVYKLPADEDLIDDQPQQPGKYKIVNGDVLFMPDTAFVKGQKYVVRYYYYAEGGSLWDIVSKRNKPGSHPYNDIPFKL</sequence>
<organism evidence="1 2">
    <name type="scientific">Mucilaginibacter defluvii</name>
    <dbReference type="NCBI Taxonomy" id="1196019"/>
    <lineage>
        <taxon>Bacteria</taxon>
        <taxon>Pseudomonadati</taxon>
        <taxon>Bacteroidota</taxon>
        <taxon>Sphingobacteriia</taxon>
        <taxon>Sphingobacteriales</taxon>
        <taxon>Sphingobacteriaceae</taxon>
        <taxon>Mucilaginibacter</taxon>
    </lineage>
</organism>
<evidence type="ECO:0000313" key="2">
    <source>
        <dbReference type="Proteomes" id="UP001501436"/>
    </source>
</evidence>
<evidence type="ECO:0008006" key="3">
    <source>
        <dbReference type="Google" id="ProtNLM"/>
    </source>
</evidence>
<proteinExistence type="predicted"/>
<gene>
    <name evidence="1" type="ORF">GCM10023313_29530</name>
</gene>
<name>A0ABP9G0P9_9SPHI</name>
<keyword evidence="2" id="KW-1185">Reference proteome</keyword>
<reference evidence="2" key="1">
    <citation type="journal article" date="2019" name="Int. J. Syst. Evol. Microbiol.">
        <title>The Global Catalogue of Microorganisms (GCM) 10K type strain sequencing project: providing services to taxonomists for standard genome sequencing and annotation.</title>
        <authorList>
            <consortium name="The Broad Institute Genomics Platform"/>
            <consortium name="The Broad Institute Genome Sequencing Center for Infectious Disease"/>
            <person name="Wu L."/>
            <person name="Ma J."/>
        </authorList>
    </citation>
    <scope>NUCLEOTIDE SEQUENCE [LARGE SCALE GENOMIC DNA]</scope>
    <source>
        <strain evidence="2">JCM 18283</strain>
    </source>
</reference>
<dbReference type="EMBL" id="BAABJI010000002">
    <property type="protein sequence ID" value="GAA4923412.1"/>
    <property type="molecule type" value="Genomic_DNA"/>
</dbReference>
<dbReference type="RefSeq" id="WP_345331979.1">
    <property type="nucleotide sequence ID" value="NZ_BAABJI010000002.1"/>
</dbReference>
<accession>A0ABP9G0P9</accession>
<protein>
    <recommendedName>
        <fullName evidence="3">Lipoprotein</fullName>
    </recommendedName>
</protein>
<dbReference type="Proteomes" id="UP001501436">
    <property type="component" value="Unassembled WGS sequence"/>
</dbReference>